<dbReference type="GO" id="GO:0004126">
    <property type="term" value="F:cytidine deaminase activity"/>
    <property type="evidence" value="ECO:0007669"/>
    <property type="project" value="UniProtKB-EC"/>
</dbReference>
<dbReference type="InterPro" id="IPR016193">
    <property type="entry name" value="Cytidine_deaminase-like"/>
</dbReference>
<dbReference type="EMBL" id="CADCWD010000083">
    <property type="protein sequence ID" value="CAA9545846.1"/>
    <property type="molecule type" value="Genomic_DNA"/>
</dbReference>
<evidence type="ECO:0000259" key="2">
    <source>
        <dbReference type="PROSITE" id="PS51747"/>
    </source>
</evidence>
<dbReference type="AlphaFoldDB" id="A0A6J4UB19"/>
<evidence type="ECO:0000313" key="3">
    <source>
        <dbReference type="EMBL" id="CAA9545846.1"/>
    </source>
</evidence>
<accession>A0A6J4UB19</accession>
<dbReference type="InterPro" id="IPR002125">
    <property type="entry name" value="CMP_dCMP_dom"/>
</dbReference>
<dbReference type="SUPFAM" id="SSF53927">
    <property type="entry name" value="Cytidine deaminase-like"/>
    <property type="match status" value="1"/>
</dbReference>
<comment type="similarity">
    <text evidence="1">Belongs to the cytidine and deoxycytidylate deaminase family.</text>
</comment>
<dbReference type="GO" id="GO:0005829">
    <property type="term" value="C:cytosol"/>
    <property type="evidence" value="ECO:0007669"/>
    <property type="project" value="TreeGrafter"/>
</dbReference>
<proteinExistence type="inferred from homology"/>
<keyword evidence="3" id="KW-0378">Hydrolase</keyword>
<dbReference type="PANTHER" id="PTHR11644">
    <property type="entry name" value="CYTIDINE DEAMINASE"/>
    <property type="match status" value="1"/>
</dbReference>
<dbReference type="NCBIfam" id="NF004064">
    <property type="entry name" value="PRK05578.1"/>
    <property type="match status" value="1"/>
</dbReference>
<sequence length="154" mass="15425">MADTPHPLVERAREAALKAYAPYSGYSVGCAIESVDGEVVVGANMENACYRLGICAEISALTAARQAFGLDKVARIAVSGGHVGANGTLSGAGLVTPCGGCRQSILEAAQLTGVDVEVVAANGDGSEVRLLKISELIPLGFGPANLADADGAPG</sequence>
<dbReference type="PANTHER" id="PTHR11644:SF2">
    <property type="entry name" value="CYTIDINE DEAMINASE"/>
    <property type="match status" value="1"/>
</dbReference>
<evidence type="ECO:0000256" key="1">
    <source>
        <dbReference type="ARBA" id="ARBA00006576"/>
    </source>
</evidence>
<dbReference type="GO" id="GO:0072527">
    <property type="term" value="P:pyrimidine-containing compound metabolic process"/>
    <property type="evidence" value="ECO:0007669"/>
    <property type="project" value="UniProtKB-ARBA"/>
</dbReference>
<dbReference type="GO" id="GO:0008270">
    <property type="term" value="F:zinc ion binding"/>
    <property type="evidence" value="ECO:0007669"/>
    <property type="project" value="TreeGrafter"/>
</dbReference>
<name>A0A6J4UB19_9SPHN</name>
<dbReference type="PROSITE" id="PS51747">
    <property type="entry name" value="CYT_DCMP_DEAMINASES_2"/>
    <property type="match status" value="1"/>
</dbReference>
<dbReference type="CDD" id="cd01283">
    <property type="entry name" value="cytidine_deaminase"/>
    <property type="match status" value="1"/>
</dbReference>
<gene>
    <name evidence="3" type="ORF">AVDCRST_MAG23-2547</name>
</gene>
<dbReference type="InterPro" id="IPR050202">
    <property type="entry name" value="Cyt/Deoxycyt_deaminase"/>
</dbReference>
<feature type="domain" description="CMP/dCMP-type deaminase" evidence="2">
    <location>
        <begin position="3"/>
        <end position="144"/>
    </location>
</feature>
<dbReference type="Pfam" id="PF00383">
    <property type="entry name" value="dCMP_cyt_deam_1"/>
    <property type="match status" value="1"/>
</dbReference>
<organism evidence="3">
    <name type="scientific">uncultured Sphingosinicella sp</name>
    <dbReference type="NCBI Taxonomy" id="478748"/>
    <lineage>
        <taxon>Bacteria</taxon>
        <taxon>Pseudomonadati</taxon>
        <taxon>Pseudomonadota</taxon>
        <taxon>Alphaproteobacteria</taxon>
        <taxon>Sphingomonadales</taxon>
        <taxon>Sphingosinicellaceae</taxon>
        <taxon>Sphingosinicella</taxon>
        <taxon>environmental samples</taxon>
    </lineage>
</organism>
<dbReference type="Gene3D" id="3.40.140.10">
    <property type="entry name" value="Cytidine Deaminase, domain 2"/>
    <property type="match status" value="1"/>
</dbReference>
<protein>
    <submittedName>
        <fullName evidence="3">Cytidine deaminase</fullName>
        <ecNumber evidence="3">3.5.4.5</ecNumber>
    </submittedName>
</protein>
<dbReference type="GO" id="GO:0055086">
    <property type="term" value="P:nucleobase-containing small molecule metabolic process"/>
    <property type="evidence" value="ECO:0007669"/>
    <property type="project" value="UniProtKB-ARBA"/>
</dbReference>
<reference evidence="3" key="1">
    <citation type="submission" date="2020-02" db="EMBL/GenBank/DDBJ databases">
        <authorList>
            <person name="Meier V. D."/>
        </authorList>
    </citation>
    <scope>NUCLEOTIDE SEQUENCE</scope>
    <source>
        <strain evidence="3">AVDCRST_MAG23</strain>
    </source>
</reference>
<dbReference type="EC" id="3.5.4.5" evidence="3"/>